<dbReference type="AlphaFoldDB" id="A0A937UR65"/>
<dbReference type="Pfam" id="PF01882">
    <property type="entry name" value="DUF58"/>
    <property type="match status" value="1"/>
</dbReference>
<keyword evidence="1" id="KW-0472">Membrane</keyword>
<feature type="domain" description="DUF58" evidence="2">
    <location>
        <begin position="188"/>
        <end position="320"/>
    </location>
</feature>
<accession>A0A937UR65</accession>
<organism evidence="3 4">
    <name type="scientific">Frankia nepalensis</name>
    <dbReference type="NCBI Taxonomy" id="1836974"/>
    <lineage>
        <taxon>Bacteria</taxon>
        <taxon>Bacillati</taxon>
        <taxon>Actinomycetota</taxon>
        <taxon>Actinomycetes</taxon>
        <taxon>Frankiales</taxon>
        <taxon>Frankiaceae</taxon>
        <taxon>Frankia</taxon>
    </lineage>
</organism>
<proteinExistence type="predicted"/>
<evidence type="ECO:0000313" key="4">
    <source>
        <dbReference type="Proteomes" id="UP000604475"/>
    </source>
</evidence>
<keyword evidence="1" id="KW-1133">Transmembrane helix</keyword>
<reference evidence="3" key="1">
    <citation type="submission" date="2020-12" db="EMBL/GenBank/DDBJ databases">
        <title>Genomic characterization of non-nitrogen-fixing Frankia strains.</title>
        <authorList>
            <person name="Carlos-Shanley C."/>
            <person name="Guerra T."/>
            <person name="Hahn D."/>
        </authorList>
    </citation>
    <scope>NUCLEOTIDE SEQUENCE</scope>
    <source>
        <strain evidence="3">CN6</strain>
    </source>
</reference>
<evidence type="ECO:0000313" key="3">
    <source>
        <dbReference type="EMBL" id="MBL7630838.1"/>
    </source>
</evidence>
<sequence>MTAAGTWSVTLAVILGAAGGGLRYPGLVALAAGFALALGAAGLAVAGRDGLVVSTGAIMPVTRGEPVTVTVTVENRRRRRRAAGMVELPGGPAPVTLPVRRLRRAKPETASQALTDTRRGVWCLGPAVAVRRDPLGLLERRRGLAQAVTLVVHPRRVDLDPLVWSRHQWTAGAGRALPRPGLAEFERLREYVAGDDLRRVHWLSSARAGTLQVRTHVDPARAAAFVLLDTRRGSYPAGDAGDAAFEDAVDVAASVTDAYVRRRLTARLRATGGLAWPAHVGGHDSTGLLDELAAVRADDAVDDVVGRSGPAARGTAALVDTVLAQRRGSARDTGALLVVVTGPGSRDAFAAARAHRSGPAVVVRTGASVPATRLERADGRGEPVATVDLDRVDSLPALWLGLAALTHGAPG</sequence>
<gene>
    <name evidence="3" type="ORF">I7412_27485</name>
</gene>
<evidence type="ECO:0000259" key="2">
    <source>
        <dbReference type="Pfam" id="PF01882"/>
    </source>
</evidence>
<protein>
    <submittedName>
        <fullName evidence="3">DUF58 domain-containing protein</fullName>
    </submittedName>
</protein>
<keyword evidence="1" id="KW-0812">Transmembrane</keyword>
<name>A0A937UR65_9ACTN</name>
<evidence type="ECO:0000256" key="1">
    <source>
        <dbReference type="SAM" id="Phobius"/>
    </source>
</evidence>
<feature type="transmembrane region" description="Helical" evidence="1">
    <location>
        <begin position="26"/>
        <end position="46"/>
    </location>
</feature>
<dbReference type="PANTHER" id="PTHR34351">
    <property type="entry name" value="SLR1927 PROTEIN-RELATED"/>
    <property type="match status" value="1"/>
</dbReference>
<dbReference type="Proteomes" id="UP000604475">
    <property type="component" value="Unassembled WGS sequence"/>
</dbReference>
<dbReference type="PANTHER" id="PTHR34351:SF1">
    <property type="entry name" value="SLR1927 PROTEIN"/>
    <property type="match status" value="1"/>
</dbReference>
<keyword evidence="4" id="KW-1185">Reference proteome</keyword>
<dbReference type="EMBL" id="JAEACQ010000255">
    <property type="protein sequence ID" value="MBL7630838.1"/>
    <property type="molecule type" value="Genomic_DNA"/>
</dbReference>
<dbReference type="InterPro" id="IPR002881">
    <property type="entry name" value="DUF58"/>
</dbReference>
<dbReference type="RefSeq" id="WP_203000788.1">
    <property type="nucleotide sequence ID" value="NZ_JADWYU010000126.1"/>
</dbReference>
<comment type="caution">
    <text evidence="3">The sequence shown here is derived from an EMBL/GenBank/DDBJ whole genome shotgun (WGS) entry which is preliminary data.</text>
</comment>